<dbReference type="RefSeq" id="WP_281806780.1">
    <property type="nucleotide sequence ID" value="NZ_BSDO01000002.1"/>
</dbReference>
<accession>A0A9W6CK47</accession>
<protein>
    <submittedName>
        <fullName evidence="1">Uncharacterized protein</fullName>
    </submittedName>
</protein>
<gene>
    <name evidence="2" type="ORF">GGQ86_000831</name>
    <name evidence="1" type="ORF">XFLAVUS301_15390</name>
</gene>
<evidence type="ECO:0000313" key="1">
    <source>
        <dbReference type="EMBL" id="GLI21865.1"/>
    </source>
</evidence>
<dbReference type="Proteomes" id="UP001144397">
    <property type="component" value="Unassembled WGS sequence"/>
</dbReference>
<dbReference type="GeneID" id="95762333"/>
<comment type="caution">
    <text evidence="1">The sequence shown here is derived from an EMBL/GenBank/DDBJ whole genome shotgun (WGS) entry which is preliminary data.</text>
</comment>
<evidence type="ECO:0000313" key="3">
    <source>
        <dbReference type="Proteomes" id="UP001144397"/>
    </source>
</evidence>
<reference evidence="1" key="1">
    <citation type="submission" date="2022-12" db="EMBL/GenBank/DDBJ databases">
        <title>Reference genome sequencing for broad-spectrum identification of bacterial and archaeal isolates by mass spectrometry.</title>
        <authorList>
            <person name="Sekiguchi Y."/>
            <person name="Tourlousse D.M."/>
        </authorList>
    </citation>
    <scope>NUCLEOTIDE SEQUENCE</scope>
    <source>
        <strain evidence="1">301</strain>
    </source>
</reference>
<dbReference type="Proteomes" id="UP001245370">
    <property type="component" value="Unassembled WGS sequence"/>
</dbReference>
<evidence type="ECO:0000313" key="2">
    <source>
        <dbReference type="EMBL" id="MDR6332384.1"/>
    </source>
</evidence>
<sequence length="99" mass="11124">MTTQTEIEHTPGPWSFSKCTCGHPACHQFVLSNQGSVGFVEEDARLMCASPEMLEELKLQAIAIRQEIERINPRECVRLVSLQARLTRIEAVIARAMGR</sequence>
<proteinExistence type="predicted"/>
<dbReference type="AlphaFoldDB" id="A0A9W6CK47"/>
<keyword evidence="4" id="KW-1185">Reference proteome</keyword>
<evidence type="ECO:0000313" key="4">
    <source>
        <dbReference type="Proteomes" id="UP001245370"/>
    </source>
</evidence>
<name>A0A9W6CK47_XANFL</name>
<dbReference type="EMBL" id="BSDO01000002">
    <property type="protein sequence ID" value="GLI21865.1"/>
    <property type="molecule type" value="Genomic_DNA"/>
</dbReference>
<organism evidence="1 3">
    <name type="scientific">Xanthobacter flavus</name>
    <dbReference type="NCBI Taxonomy" id="281"/>
    <lineage>
        <taxon>Bacteria</taxon>
        <taxon>Pseudomonadati</taxon>
        <taxon>Pseudomonadota</taxon>
        <taxon>Alphaproteobacteria</taxon>
        <taxon>Hyphomicrobiales</taxon>
        <taxon>Xanthobacteraceae</taxon>
        <taxon>Xanthobacter</taxon>
    </lineage>
</organism>
<reference evidence="2 4" key="2">
    <citation type="submission" date="2023-07" db="EMBL/GenBank/DDBJ databases">
        <title>Genomic Encyclopedia of Type Strains, Phase IV (KMG-IV): sequencing the most valuable type-strain genomes for metagenomic binning, comparative biology and taxonomic classification.</title>
        <authorList>
            <person name="Goeker M."/>
        </authorList>
    </citation>
    <scope>NUCLEOTIDE SEQUENCE [LARGE SCALE GENOMIC DNA]</scope>
    <source>
        <strain evidence="2 4">DSM 338</strain>
    </source>
</reference>
<dbReference type="EMBL" id="JAVDPY010000001">
    <property type="protein sequence ID" value="MDR6332384.1"/>
    <property type="molecule type" value="Genomic_DNA"/>
</dbReference>